<sequence length="117" mass="12756">MIKIANQLWIEAGEVIGSEVIYTIGLTPDLQDEAGEISYASIADLGEIIEDETILNLEASKAAIEIPAPFNAVIIERNEAAETSTNLLDSDSKTDNWIVKVKSVDSTVFDQLENFKA</sequence>
<dbReference type="GO" id="GO:0019464">
    <property type="term" value="P:glycine decarboxylation via glycine cleavage system"/>
    <property type="evidence" value="ECO:0007669"/>
    <property type="project" value="InterPro"/>
</dbReference>
<organism evidence="2 3">
    <name type="scientific">Fundicoccus ignavus</name>
    <dbReference type="NCBI Taxonomy" id="2664442"/>
    <lineage>
        <taxon>Bacteria</taxon>
        <taxon>Bacillati</taxon>
        <taxon>Bacillota</taxon>
        <taxon>Bacilli</taxon>
        <taxon>Lactobacillales</taxon>
        <taxon>Aerococcaceae</taxon>
        <taxon>Fundicoccus</taxon>
    </lineage>
</organism>
<keyword evidence="3" id="KW-1185">Reference proteome</keyword>
<protein>
    <submittedName>
        <fullName evidence="2">Glycine cleavage system protein H</fullName>
    </submittedName>
</protein>
<dbReference type="InterPro" id="IPR002930">
    <property type="entry name" value="GCV_H"/>
</dbReference>
<dbReference type="RefSeq" id="WP_153863449.1">
    <property type="nucleotide sequence ID" value="NZ_WJQS01000004.1"/>
</dbReference>
<dbReference type="GO" id="GO:0005960">
    <property type="term" value="C:glycine cleavage complex"/>
    <property type="evidence" value="ECO:0007669"/>
    <property type="project" value="InterPro"/>
</dbReference>
<dbReference type="Pfam" id="PF01597">
    <property type="entry name" value="GCV_H"/>
    <property type="match status" value="1"/>
</dbReference>
<dbReference type="EMBL" id="WJQS01000004">
    <property type="protein sequence ID" value="MRI85385.1"/>
    <property type="molecule type" value="Genomic_DNA"/>
</dbReference>
<proteinExistence type="predicted"/>
<accession>A0A6I2GPK1</accession>
<dbReference type="PANTHER" id="PTHR11715">
    <property type="entry name" value="GLYCINE CLEAVAGE SYSTEM H PROTEIN"/>
    <property type="match status" value="1"/>
</dbReference>
<dbReference type="InterPro" id="IPR011053">
    <property type="entry name" value="Single_hybrid_motif"/>
</dbReference>
<dbReference type="Gene3D" id="2.40.50.100">
    <property type="match status" value="1"/>
</dbReference>
<dbReference type="InterPro" id="IPR033753">
    <property type="entry name" value="GCV_H/Fam206"/>
</dbReference>
<gene>
    <name evidence="2" type="ORF">GIY09_05770</name>
</gene>
<comment type="caution">
    <text evidence="2">The sequence shown here is derived from an EMBL/GenBank/DDBJ whole genome shotgun (WGS) entry which is preliminary data.</text>
</comment>
<dbReference type="SUPFAM" id="SSF51230">
    <property type="entry name" value="Single hybrid motif"/>
    <property type="match status" value="1"/>
</dbReference>
<reference evidence="2 3" key="1">
    <citation type="submission" date="2019-11" db="EMBL/GenBank/DDBJ databases">
        <title>Characterisation of Fundicoccus ignavus gen. nov. sp. nov., a novel genus of the family Aerococcaceae isolated from bulk tank milk.</title>
        <authorList>
            <person name="Siebert A."/>
            <person name="Huptas C."/>
            <person name="Wenning M."/>
            <person name="Scherer S."/>
            <person name="Doll E.V."/>
        </authorList>
    </citation>
    <scope>NUCLEOTIDE SEQUENCE [LARGE SCALE GENOMIC DNA]</scope>
    <source>
        <strain evidence="2 3">WS4759</strain>
    </source>
</reference>
<evidence type="ECO:0000313" key="3">
    <source>
        <dbReference type="Proteomes" id="UP000430975"/>
    </source>
</evidence>
<evidence type="ECO:0000313" key="2">
    <source>
        <dbReference type="EMBL" id="MRI85385.1"/>
    </source>
</evidence>
<dbReference type="CDD" id="cd06848">
    <property type="entry name" value="GCS_H"/>
    <property type="match status" value="1"/>
</dbReference>
<evidence type="ECO:0000256" key="1">
    <source>
        <dbReference type="ARBA" id="ARBA00022823"/>
    </source>
</evidence>
<dbReference type="GO" id="GO:0005829">
    <property type="term" value="C:cytosol"/>
    <property type="evidence" value="ECO:0007669"/>
    <property type="project" value="TreeGrafter"/>
</dbReference>
<keyword evidence="1" id="KW-0450">Lipoyl</keyword>
<dbReference type="PANTHER" id="PTHR11715:SF3">
    <property type="entry name" value="GLYCINE CLEAVAGE SYSTEM H PROTEIN-RELATED"/>
    <property type="match status" value="1"/>
</dbReference>
<name>A0A6I2GPK1_9LACT</name>
<dbReference type="AlphaFoldDB" id="A0A6I2GPK1"/>
<dbReference type="Proteomes" id="UP000430975">
    <property type="component" value="Unassembled WGS sequence"/>
</dbReference>
<dbReference type="GO" id="GO:0009249">
    <property type="term" value="P:protein lipoylation"/>
    <property type="evidence" value="ECO:0007669"/>
    <property type="project" value="TreeGrafter"/>
</dbReference>